<accession>A0ACB9ZSD0</accession>
<name>A0ACB9ZSD0_CATRO</name>
<reference evidence="2" key="1">
    <citation type="journal article" date="2023" name="Nat. Plants">
        <title>Single-cell RNA sequencing provides a high-resolution roadmap for understanding the multicellular compartmentation of specialized metabolism.</title>
        <authorList>
            <person name="Sun S."/>
            <person name="Shen X."/>
            <person name="Li Y."/>
            <person name="Li Y."/>
            <person name="Wang S."/>
            <person name="Li R."/>
            <person name="Zhang H."/>
            <person name="Shen G."/>
            <person name="Guo B."/>
            <person name="Wei J."/>
            <person name="Xu J."/>
            <person name="St-Pierre B."/>
            <person name="Chen S."/>
            <person name="Sun C."/>
        </authorList>
    </citation>
    <scope>NUCLEOTIDE SEQUENCE [LARGE SCALE GENOMIC DNA]</scope>
</reference>
<dbReference type="EMBL" id="CM044708">
    <property type="protein sequence ID" value="KAI5650338.1"/>
    <property type="molecule type" value="Genomic_DNA"/>
</dbReference>
<keyword evidence="2" id="KW-1185">Reference proteome</keyword>
<gene>
    <name evidence="1" type="ORF">M9H77_36343</name>
</gene>
<sequence length="90" mass="10697">MKKKATHVHWEITRFTKEHTCLVHVSKQASKYIPLSNVIQEVQLLLQRVCTYKRTCCGKWREYTLPYFHALAECRENGTRPDAYVPDICW</sequence>
<organism evidence="1 2">
    <name type="scientific">Catharanthus roseus</name>
    <name type="common">Madagascar periwinkle</name>
    <name type="synonym">Vinca rosea</name>
    <dbReference type="NCBI Taxonomy" id="4058"/>
    <lineage>
        <taxon>Eukaryota</taxon>
        <taxon>Viridiplantae</taxon>
        <taxon>Streptophyta</taxon>
        <taxon>Embryophyta</taxon>
        <taxon>Tracheophyta</taxon>
        <taxon>Spermatophyta</taxon>
        <taxon>Magnoliopsida</taxon>
        <taxon>eudicotyledons</taxon>
        <taxon>Gunneridae</taxon>
        <taxon>Pentapetalae</taxon>
        <taxon>asterids</taxon>
        <taxon>lamiids</taxon>
        <taxon>Gentianales</taxon>
        <taxon>Apocynaceae</taxon>
        <taxon>Rauvolfioideae</taxon>
        <taxon>Vinceae</taxon>
        <taxon>Catharanthinae</taxon>
        <taxon>Catharanthus</taxon>
    </lineage>
</organism>
<dbReference type="Proteomes" id="UP001060085">
    <property type="component" value="Linkage Group LG08"/>
</dbReference>
<comment type="caution">
    <text evidence="1">The sequence shown here is derived from an EMBL/GenBank/DDBJ whole genome shotgun (WGS) entry which is preliminary data.</text>
</comment>
<proteinExistence type="predicted"/>
<evidence type="ECO:0000313" key="1">
    <source>
        <dbReference type="EMBL" id="KAI5650338.1"/>
    </source>
</evidence>
<protein>
    <submittedName>
        <fullName evidence="1">Uncharacterized protein</fullName>
    </submittedName>
</protein>
<evidence type="ECO:0000313" key="2">
    <source>
        <dbReference type="Proteomes" id="UP001060085"/>
    </source>
</evidence>